<dbReference type="PANTHER" id="PTHR16517">
    <property type="entry name" value="TUBBY-RELATED"/>
    <property type="match status" value="1"/>
</dbReference>
<proteinExistence type="inferred from homology"/>
<protein>
    <recommendedName>
        <fullName evidence="2">Tubby C-terminal domain-containing protein</fullName>
    </recommendedName>
</protein>
<gene>
    <name evidence="3" type="ORF">HAKA00212_LOCUS4868</name>
</gene>
<evidence type="ECO:0000259" key="2">
    <source>
        <dbReference type="Pfam" id="PF01167"/>
    </source>
</evidence>
<dbReference type="InterPro" id="IPR025659">
    <property type="entry name" value="Tubby-like_C"/>
</dbReference>
<evidence type="ECO:0000256" key="1">
    <source>
        <dbReference type="ARBA" id="ARBA00007129"/>
    </source>
</evidence>
<dbReference type="PRINTS" id="PR01573">
    <property type="entry name" value="SUPERTUBBY"/>
</dbReference>
<dbReference type="AlphaFoldDB" id="A0A7S3UXH4"/>
<dbReference type="Gene3D" id="3.20.90.10">
    <property type="entry name" value="Tubby Protein, Chain A"/>
    <property type="match status" value="1"/>
</dbReference>
<sequence>MPVGALKGSLSPLFLLRVPWFFPTRVAENWRPQREANTLANKFARVRQEGGQNVVASDRLLVAHKRESRYDPLSSCLVDFKGRARQASVKNYQLVRSWPTDRNMQRQFFSPGGEGAGETDDEEAARPVLLQMGKFGKDCFNMDYQWPLTMLQAFGICLSRFDTKLYY</sequence>
<dbReference type="PANTHER" id="PTHR16517:SF7">
    <property type="entry name" value="PROTEIN KING TUBBY"/>
    <property type="match status" value="1"/>
</dbReference>
<name>A0A7S3UXH4_HETAK</name>
<evidence type="ECO:0000313" key="3">
    <source>
        <dbReference type="EMBL" id="CAE0626193.1"/>
    </source>
</evidence>
<dbReference type="SUPFAM" id="SSF54518">
    <property type="entry name" value="Tubby C-terminal domain-like"/>
    <property type="match status" value="1"/>
</dbReference>
<comment type="similarity">
    <text evidence="1">Belongs to the TUB family.</text>
</comment>
<organism evidence="3">
    <name type="scientific">Heterosigma akashiwo</name>
    <name type="common">Chromophytic alga</name>
    <name type="synonym">Heterosigma carterae</name>
    <dbReference type="NCBI Taxonomy" id="2829"/>
    <lineage>
        <taxon>Eukaryota</taxon>
        <taxon>Sar</taxon>
        <taxon>Stramenopiles</taxon>
        <taxon>Ochrophyta</taxon>
        <taxon>Raphidophyceae</taxon>
        <taxon>Chattonellales</taxon>
        <taxon>Chattonellaceae</taxon>
        <taxon>Heterosigma</taxon>
    </lineage>
</organism>
<feature type="domain" description="Tubby C-terminal" evidence="2">
    <location>
        <begin position="29"/>
        <end position="163"/>
    </location>
</feature>
<dbReference type="InterPro" id="IPR000007">
    <property type="entry name" value="Tubby_C"/>
</dbReference>
<dbReference type="EMBL" id="HBIU01011162">
    <property type="protein sequence ID" value="CAE0626193.1"/>
    <property type="molecule type" value="Transcribed_RNA"/>
</dbReference>
<reference evidence="3" key="1">
    <citation type="submission" date="2021-01" db="EMBL/GenBank/DDBJ databases">
        <authorList>
            <person name="Corre E."/>
            <person name="Pelletier E."/>
            <person name="Niang G."/>
            <person name="Scheremetjew M."/>
            <person name="Finn R."/>
            <person name="Kale V."/>
            <person name="Holt S."/>
            <person name="Cochrane G."/>
            <person name="Meng A."/>
            <person name="Brown T."/>
            <person name="Cohen L."/>
        </authorList>
    </citation>
    <scope>NUCLEOTIDE SEQUENCE</scope>
    <source>
        <strain evidence="3">CCMP3107</strain>
    </source>
</reference>
<dbReference type="Pfam" id="PF01167">
    <property type="entry name" value="Tub"/>
    <property type="match status" value="1"/>
</dbReference>
<accession>A0A7S3UXH4</accession>